<keyword evidence="4" id="KW-0808">Transferase</keyword>
<evidence type="ECO:0000313" key="4">
    <source>
        <dbReference type="EMBL" id="HJG87210.1"/>
    </source>
</evidence>
<accession>A0A921MMW0</accession>
<keyword evidence="2" id="KW-1133">Transmembrane helix</keyword>
<comment type="similarity">
    <text evidence="1">Belongs to the bacterial sugar transferase family.</text>
</comment>
<evidence type="ECO:0000313" key="5">
    <source>
        <dbReference type="Proteomes" id="UP000760668"/>
    </source>
</evidence>
<comment type="caution">
    <text evidence="4">The sequence shown here is derived from an EMBL/GenBank/DDBJ whole genome shotgun (WGS) entry which is preliminary data.</text>
</comment>
<dbReference type="Proteomes" id="UP000760668">
    <property type="component" value="Unassembled WGS sequence"/>
</dbReference>
<reference evidence="4" key="1">
    <citation type="journal article" date="2021" name="PeerJ">
        <title>Extensive microbial diversity within the chicken gut microbiome revealed by metagenomics and culture.</title>
        <authorList>
            <person name="Gilroy R."/>
            <person name="Ravi A."/>
            <person name="Getino M."/>
            <person name="Pursley I."/>
            <person name="Horton D.L."/>
            <person name="Alikhan N.F."/>
            <person name="Baker D."/>
            <person name="Gharbi K."/>
            <person name="Hall N."/>
            <person name="Watson M."/>
            <person name="Adriaenssens E.M."/>
            <person name="Foster-Nyarko E."/>
            <person name="Jarju S."/>
            <person name="Secka A."/>
            <person name="Antonio M."/>
            <person name="Oren A."/>
            <person name="Chaudhuri R.R."/>
            <person name="La Ragione R."/>
            <person name="Hildebrand F."/>
            <person name="Pallen M.J."/>
        </authorList>
    </citation>
    <scope>NUCLEOTIDE SEQUENCE</scope>
    <source>
        <strain evidence="4">CHK179-5677</strain>
    </source>
</reference>
<dbReference type="PANTHER" id="PTHR30576">
    <property type="entry name" value="COLANIC BIOSYNTHESIS UDP-GLUCOSE LIPID CARRIER TRANSFERASE"/>
    <property type="match status" value="1"/>
</dbReference>
<dbReference type="AlphaFoldDB" id="A0A921MMW0"/>
<feature type="domain" description="Bacterial sugar transferase" evidence="3">
    <location>
        <begin position="27"/>
        <end position="205"/>
    </location>
</feature>
<dbReference type="InterPro" id="IPR003362">
    <property type="entry name" value="Bact_transf"/>
</dbReference>
<proteinExistence type="inferred from homology"/>
<name>A0A921MMW0_9FIRM</name>
<keyword evidence="2" id="KW-0812">Transmembrane</keyword>
<evidence type="ECO:0000256" key="2">
    <source>
        <dbReference type="SAM" id="Phobius"/>
    </source>
</evidence>
<dbReference type="EMBL" id="DYUC01000095">
    <property type="protein sequence ID" value="HJG87210.1"/>
    <property type="molecule type" value="Genomic_DNA"/>
</dbReference>
<organism evidence="4 5">
    <name type="scientific">Pseudoflavonifractor capillosus</name>
    <dbReference type="NCBI Taxonomy" id="106588"/>
    <lineage>
        <taxon>Bacteria</taxon>
        <taxon>Bacillati</taxon>
        <taxon>Bacillota</taxon>
        <taxon>Clostridia</taxon>
        <taxon>Eubacteriales</taxon>
        <taxon>Oscillospiraceae</taxon>
        <taxon>Pseudoflavonifractor</taxon>
    </lineage>
</organism>
<dbReference type="GO" id="GO:0016780">
    <property type="term" value="F:phosphotransferase activity, for other substituted phosphate groups"/>
    <property type="evidence" value="ECO:0007669"/>
    <property type="project" value="TreeGrafter"/>
</dbReference>
<feature type="transmembrane region" description="Helical" evidence="2">
    <location>
        <begin position="32"/>
        <end position="53"/>
    </location>
</feature>
<protein>
    <submittedName>
        <fullName evidence="4">Sugar transferase</fullName>
    </submittedName>
</protein>
<sequence>MRSAATEAEKTAFWPLTGRQKVYLKVKFVVDWLLALAALVVLSPVFGVIVLAIKREDGGPVFFTQKRVARGGAYFPIYKFRTMRLDTPHDMPTHLLKDPEQYITRVGRFLRRTSLDELPQLWNIIRGELAVSGPRPALWNQDDLIALREEYGVQQIRPGITGWAQIHGRDELEIDKKAALDAYYLRHLGPVIDLKCFFGTFLAVFRQDGVVEGGTGAMKEGNGETPKA</sequence>
<keyword evidence="2" id="KW-0472">Membrane</keyword>
<gene>
    <name evidence="4" type="ORF">K8V01_09355</name>
</gene>
<dbReference type="RefSeq" id="WP_295368075.1">
    <property type="nucleotide sequence ID" value="NZ_DYUC01000095.1"/>
</dbReference>
<dbReference type="Pfam" id="PF02397">
    <property type="entry name" value="Bac_transf"/>
    <property type="match status" value="1"/>
</dbReference>
<evidence type="ECO:0000256" key="1">
    <source>
        <dbReference type="ARBA" id="ARBA00006464"/>
    </source>
</evidence>
<evidence type="ECO:0000259" key="3">
    <source>
        <dbReference type="Pfam" id="PF02397"/>
    </source>
</evidence>
<dbReference type="PANTHER" id="PTHR30576:SF10">
    <property type="entry name" value="SLL5057 PROTEIN"/>
    <property type="match status" value="1"/>
</dbReference>
<reference evidence="4" key="2">
    <citation type="submission" date="2021-09" db="EMBL/GenBank/DDBJ databases">
        <authorList>
            <person name="Gilroy R."/>
        </authorList>
    </citation>
    <scope>NUCLEOTIDE SEQUENCE</scope>
    <source>
        <strain evidence="4">CHK179-5677</strain>
    </source>
</reference>